<feature type="domain" description="CBS" evidence="3">
    <location>
        <begin position="75"/>
        <end position="131"/>
    </location>
</feature>
<dbReference type="Proteomes" id="UP000008120">
    <property type="component" value="Chromosome"/>
</dbReference>
<evidence type="ECO:0000313" key="6">
    <source>
        <dbReference type="Proteomes" id="UP000008120"/>
    </source>
</evidence>
<evidence type="ECO:0000313" key="4">
    <source>
        <dbReference type="EMBL" id="BAJ48152.1"/>
    </source>
</evidence>
<feature type="domain" description="CBS" evidence="3">
    <location>
        <begin position="11"/>
        <end position="67"/>
    </location>
</feature>
<reference evidence="4 6" key="1">
    <citation type="journal article" date="2005" name="Environ. Microbiol.">
        <title>Genetic and functional properties of uncultivated thermophilic crenarchaeotes from a subsurface gold mine as revealed by analysis of genome fragments.</title>
        <authorList>
            <person name="Nunoura T."/>
            <person name="Hirayama H."/>
            <person name="Takami H."/>
            <person name="Oida H."/>
            <person name="Nishi S."/>
            <person name="Shimamura S."/>
            <person name="Suzuki Y."/>
            <person name="Inagaki F."/>
            <person name="Takai K."/>
            <person name="Nealson K.H."/>
            <person name="Horikoshi K."/>
        </authorList>
    </citation>
    <scope>NUCLEOTIDE SEQUENCE [LARGE SCALE GENOMIC DNA]</scope>
</reference>
<organism evidence="4 6">
    <name type="scientific">Caldiarchaeum subterraneum</name>
    <dbReference type="NCBI Taxonomy" id="311458"/>
    <lineage>
        <taxon>Archaea</taxon>
        <taxon>Nitrososphaerota</taxon>
        <taxon>Candidatus Caldarchaeales</taxon>
        <taxon>Candidatus Caldarchaeaceae</taxon>
        <taxon>Candidatus Caldarchaeum</taxon>
    </lineage>
</organism>
<dbReference type="InterPro" id="IPR051257">
    <property type="entry name" value="Diverse_CBS-Domain"/>
</dbReference>
<dbReference type="PROSITE" id="PS51371">
    <property type="entry name" value="CBS"/>
    <property type="match status" value="2"/>
</dbReference>
<protein>
    <submittedName>
        <fullName evidence="4">Signal-transduction protein</fullName>
    </submittedName>
</protein>
<dbReference type="KEGG" id="csu:CSUB_C1075"/>
<keyword evidence="1 2" id="KW-0129">CBS domain</keyword>
<name>E6N783_CALS0</name>
<dbReference type="PANTHER" id="PTHR43080:SF2">
    <property type="entry name" value="CBS DOMAIN-CONTAINING PROTEIN"/>
    <property type="match status" value="1"/>
</dbReference>
<accession>E6N783</accession>
<dbReference type="BioCyc" id="CCAL311458:G131R-1082-MONOMER"/>
<dbReference type="EMBL" id="BA000048">
    <property type="protein sequence ID" value="BAJ50927.1"/>
    <property type="molecule type" value="Genomic_DNA"/>
</dbReference>
<dbReference type="PANTHER" id="PTHR43080">
    <property type="entry name" value="CBS DOMAIN-CONTAINING PROTEIN CBSX3, MITOCHONDRIAL"/>
    <property type="match status" value="1"/>
</dbReference>
<dbReference type="Pfam" id="PF00571">
    <property type="entry name" value="CBS"/>
    <property type="match status" value="2"/>
</dbReference>
<dbReference type="STRING" id="311458.CSUB_C1075"/>
<dbReference type="SMART" id="SM00116">
    <property type="entry name" value="CBS"/>
    <property type="match status" value="2"/>
</dbReference>
<evidence type="ECO:0000256" key="1">
    <source>
        <dbReference type="ARBA" id="ARBA00023122"/>
    </source>
</evidence>
<dbReference type="AlphaFoldDB" id="E6N783"/>
<dbReference type="Gene3D" id="3.10.580.10">
    <property type="entry name" value="CBS-domain"/>
    <property type="match status" value="1"/>
</dbReference>
<dbReference type="EMBL" id="AP011856">
    <property type="protein sequence ID" value="BAJ48152.1"/>
    <property type="molecule type" value="Genomic_DNA"/>
</dbReference>
<evidence type="ECO:0000256" key="2">
    <source>
        <dbReference type="PROSITE-ProRule" id="PRU00703"/>
    </source>
</evidence>
<gene>
    <name evidence="5" type="ORF">CSUB_C1075</name>
    <name evidence="4" type="ORF">HGMM_F21G03C10</name>
</gene>
<evidence type="ECO:0000259" key="3">
    <source>
        <dbReference type="PROSITE" id="PS51371"/>
    </source>
</evidence>
<dbReference type="InterPro" id="IPR046342">
    <property type="entry name" value="CBS_dom_sf"/>
</dbReference>
<dbReference type="SUPFAM" id="SSF54631">
    <property type="entry name" value="CBS-domain pair"/>
    <property type="match status" value="1"/>
</dbReference>
<evidence type="ECO:0000313" key="5">
    <source>
        <dbReference type="EMBL" id="BAJ50927.1"/>
    </source>
</evidence>
<proteinExistence type="predicted"/>
<sequence length="138" mass="15405">MPVTLRVKDVMDKKVVEIDENATVADAVKKMLENEVWSLVVTRQKLPIGVVTERDIIRRCIGKGRPMTIKVGEIMSTPIETISPDASLGEAMAKLVEKNIRRLFVIENGKIIGRVTQTELFENTLNVMMALSALKSQL</sequence>
<dbReference type="InterPro" id="IPR000644">
    <property type="entry name" value="CBS_dom"/>
</dbReference>
<reference evidence="4 6" key="2">
    <citation type="journal article" date="2011" name="Nucleic Acids Res.">
        <title>Insights into the evolution of Archaea and eukaryotic protein modifier systems revealed by the genome of a novel archaeal group.</title>
        <authorList>
            <person name="Nunoura T."/>
            <person name="Takaki Y."/>
            <person name="Kakuta J."/>
            <person name="Nishi S."/>
            <person name="Sugahara J."/>
            <person name="Kazama H."/>
            <person name="Chee G."/>
            <person name="Hattori M."/>
            <person name="Kanai A."/>
            <person name="Atomi H."/>
            <person name="Takai K."/>
            <person name="Takami H."/>
        </authorList>
    </citation>
    <scope>NUCLEOTIDE SEQUENCE [LARGE SCALE GENOMIC DNA]</scope>
</reference>